<dbReference type="eggNOG" id="ENOG502S5DW">
    <property type="taxonomic scope" value="Eukaryota"/>
</dbReference>
<organism evidence="4">
    <name type="scientific">Caenorhabditis remanei</name>
    <name type="common">Caenorhabditis vulgaris</name>
    <dbReference type="NCBI Taxonomy" id="31234"/>
    <lineage>
        <taxon>Eukaryota</taxon>
        <taxon>Metazoa</taxon>
        <taxon>Ecdysozoa</taxon>
        <taxon>Nematoda</taxon>
        <taxon>Chromadorea</taxon>
        <taxon>Rhabditida</taxon>
        <taxon>Rhabditina</taxon>
        <taxon>Rhabditomorpha</taxon>
        <taxon>Rhabditoidea</taxon>
        <taxon>Rhabditidae</taxon>
        <taxon>Peloderinae</taxon>
        <taxon>Caenorhabditis</taxon>
    </lineage>
</organism>
<dbReference type="FunCoup" id="E3LXQ5">
    <property type="interactions" value="1786"/>
</dbReference>
<gene>
    <name evidence="3" type="ORF">CRE_03689</name>
</gene>
<dbReference type="EMBL" id="DS268418">
    <property type="protein sequence ID" value="EFO84718.1"/>
    <property type="molecule type" value="Genomic_DNA"/>
</dbReference>
<dbReference type="STRING" id="31234.E3LXQ5"/>
<dbReference type="PROSITE" id="PS50092">
    <property type="entry name" value="TSP1"/>
    <property type="match status" value="1"/>
</dbReference>
<dbReference type="InterPro" id="IPR000884">
    <property type="entry name" value="TSP1_rpt"/>
</dbReference>
<dbReference type="InterPro" id="IPR036383">
    <property type="entry name" value="TSP1_rpt_sf"/>
</dbReference>
<dbReference type="SUPFAM" id="SSF82895">
    <property type="entry name" value="TSP-1 type 1 repeat"/>
    <property type="match status" value="1"/>
</dbReference>
<feature type="compositionally biased region" description="Basic residues" evidence="1">
    <location>
        <begin position="558"/>
        <end position="575"/>
    </location>
</feature>
<keyword evidence="4" id="KW-1185">Reference proteome</keyword>
<feature type="region of interest" description="Disordered" evidence="1">
    <location>
        <begin position="100"/>
        <end position="125"/>
    </location>
</feature>
<protein>
    <submittedName>
        <fullName evidence="3">Uncharacterized protein</fullName>
    </submittedName>
</protein>
<feature type="compositionally biased region" description="Polar residues" evidence="1">
    <location>
        <begin position="298"/>
        <end position="307"/>
    </location>
</feature>
<feature type="compositionally biased region" description="Polar residues" evidence="1">
    <location>
        <begin position="543"/>
        <end position="553"/>
    </location>
</feature>
<accession>E3LXQ5</accession>
<name>E3LXQ5_CAERE</name>
<evidence type="ECO:0000256" key="2">
    <source>
        <dbReference type="SAM" id="SignalP"/>
    </source>
</evidence>
<dbReference type="OMA" id="NAQMVYA"/>
<dbReference type="OrthoDB" id="5855801at2759"/>
<feature type="region of interest" description="Disordered" evidence="1">
    <location>
        <begin position="543"/>
        <end position="575"/>
    </location>
</feature>
<dbReference type="InParanoid" id="E3LXQ5"/>
<dbReference type="HOGENOM" id="CLU_412353_0_0_1"/>
<feature type="region of interest" description="Disordered" evidence="1">
    <location>
        <begin position="286"/>
        <end position="308"/>
    </location>
</feature>
<feature type="region of interest" description="Disordered" evidence="1">
    <location>
        <begin position="355"/>
        <end position="415"/>
    </location>
</feature>
<proteinExistence type="predicted"/>
<keyword evidence="2" id="KW-0732">Signal</keyword>
<evidence type="ECO:0000313" key="4">
    <source>
        <dbReference type="Proteomes" id="UP000008281"/>
    </source>
</evidence>
<feature type="chain" id="PRO_5003173773" evidence="2">
    <location>
        <begin position="19"/>
        <end position="681"/>
    </location>
</feature>
<dbReference type="AlphaFoldDB" id="E3LXQ5"/>
<dbReference type="Proteomes" id="UP000008281">
    <property type="component" value="Unassembled WGS sequence"/>
</dbReference>
<evidence type="ECO:0000313" key="3">
    <source>
        <dbReference type="EMBL" id="EFO84718.1"/>
    </source>
</evidence>
<feature type="signal peptide" evidence="2">
    <location>
        <begin position="1"/>
        <end position="18"/>
    </location>
</feature>
<reference evidence="3" key="1">
    <citation type="submission" date="2007-07" db="EMBL/GenBank/DDBJ databases">
        <title>PCAP assembly of the Caenorhabditis remanei genome.</title>
        <authorList>
            <consortium name="The Caenorhabditis remanei Sequencing Consortium"/>
            <person name="Wilson R.K."/>
        </authorList>
    </citation>
    <scope>NUCLEOTIDE SEQUENCE [LARGE SCALE GENOMIC DNA]</scope>
    <source>
        <strain evidence="3">PB4641</strain>
    </source>
</reference>
<evidence type="ECO:0000256" key="1">
    <source>
        <dbReference type="SAM" id="MobiDB-lite"/>
    </source>
</evidence>
<sequence>MLLPFLLLFLIPISLIECQLHDLEVTTQPAWAPTGRLNQFNGFATPRPSLLPANAQMVYASVWAAWSAWSFCSDSKRIRVRACNTVRGFRCLGPNQQTEACDPATSPILGRPPRPNAINSDDYDTVDPWQEDRVEALKQLYPDETIDEKLNHLPDHEKEKLRARLLPPTQMSHELLNRPVNEQDGAPGATPERLFGARPKALGTRTRAFAVPNSAGQAGEEALKFPELLNDDQFFSDITNEDKSISTQGKLEDFSKIEDFQASVDAAEAKQNLEEFEKLVEEHEIPRPPKNRGEGTFSAKSKNSQAAQVPEIMEISDEMQKLSDSMDGPKFSNQGFTEDVFGSIEELMKPMEATKTTKMQKTTKTTTLPTTTTTTTTTPRPTTTTRTTTTTTTTPAPTTTTTETTTTPRRTPMRVTPRLPTVIPEDTVELVTPSMPSKVEKMNPEMINFFEEEMMVEQHMTTKKPWKTAIHYGEVIPKMIPTATTTQAPPPPPPTTTVSSGFPIPEEISLDTLHALDWMLANMTKAAEEEGIANGNELRLRLDNSSPSESIPPSTKILSKKPKSSQKKKKNRVKTHRTKIIQLHYGEVVPAEQANRKFPKFRAKNAHRAKVYGIKTSSIPEEQLKIQTKKEELVDEINDLRDLMEQMDERIESRSALMEDNYDNILKPKHEHDSPYRHRQV</sequence>